<name>A0A5N5K5I1_9ROSI</name>
<evidence type="ECO:0000313" key="8">
    <source>
        <dbReference type="Proteomes" id="UP000326939"/>
    </source>
</evidence>
<dbReference type="EMBL" id="VDCV01000014">
    <property type="protein sequence ID" value="KAB5526671.1"/>
    <property type="molecule type" value="Genomic_DNA"/>
</dbReference>
<organism evidence="7 8">
    <name type="scientific">Salix brachista</name>
    <dbReference type="NCBI Taxonomy" id="2182728"/>
    <lineage>
        <taxon>Eukaryota</taxon>
        <taxon>Viridiplantae</taxon>
        <taxon>Streptophyta</taxon>
        <taxon>Embryophyta</taxon>
        <taxon>Tracheophyta</taxon>
        <taxon>Spermatophyta</taxon>
        <taxon>Magnoliopsida</taxon>
        <taxon>eudicotyledons</taxon>
        <taxon>Gunneridae</taxon>
        <taxon>Pentapetalae</taxon>
        <taxon>rosids</taxon>
        <taxon>fabids</taxon>
        <taxon>Malpighiales</taxon>
        <taxon>Salicaceae</taxon>
        <taxon>Saliceae</taxon>
        <taxon>Salix</taxon>
    </lineage>
</organism>
<evidence type="ECO:0000313" key="7">
    <source>
        <dbReference type="EMBL" id="KAB5526671.1"/>
    </source>
</evidence>
<evidence type="ECO:0000256" key="4">
    <source>
        <dbReference type="ARBA" id="ARBA00023163"/>
    </source>
</evidence>
<comment type="caution">
    <text evidence="7">The sequence shown here is derived from an EMBL/GenBank/DDBJ whole genome shotgun (WGS) entry which is preliminary data.</text>
</comment>
<dbReference type="AlphaFoldDB" id="A0A5N5K5I1"/>
<accession>A0A5N5K5I1</accession>
<keyword evidence="8" id="KW-1185">Reference proteome</keyword>
<keyword evidence="2" id="KW-0805">Transcription regulation</keyword>
<dbReference type="PANTHER" id="PTHR31989">
    <property type="entry name" value="NAC DOMAIN-CONTAINING PROTEIN 82-RELATED"/>
    <property type="match status" value="1"/>
</dbReference>
<evidence type="ECO:0000259" key="6">
    <source>
        <dbReference type="PROSITE" id="PS51005"/>
    </source>
</evidence>
<keyword evidence="3" id="KW-0238">DNA-binding</keyword>
<dbReference type="InterPro" id="IPR036093">
    <property type="entry name" value="NAC_dom_sf"/>
</dbReference>
<dbReference type="PROSITE" id="PS51005">
    <property type="entry name" value="NAC"/>
    <property type="match status" value="1"/>
</dbReference>
<protein>
    <recommendedName>
        <fullName evidence="6">NAC domain-containing protein</fullName>
    </recommendedName>
</protein>
<dbReference type="Gene3D" id="2.170.150.80">
    <property type="entry name" value="NAC domain"/>
    <property type="match status" value="1"/>
</dbReference>
<evidence type="ECO:0000256" key="5">
    <source>
        <dbReference type="ARBA" id="ARBA00023242"/>
    </source>
</evidence>
<comment type="subcellular location">
    <subcellularLocation>
        <location evidence="1">Nucleus</location>
    </subcellularLocation>
</comment>
<dbReference type="SUPFAM" id="SSF101941">
    <property type="entry name" value="NAC domain"/>
    <property type="match status" value="1"/>
</dbReference>
<keyword evidence="5" id="KW-0539">Nucleus</keyword>
<dbReference type="Proteomes" id="UP000326939">
    <property type="component" value="Chromosome 14"/>
</dbReference>
<gene>
    <name evidence="7" type="ORF">DKX38_020518</name>
</gene>
<dbReference type="GO" id="GO:0005634">
    <property type="term" value="C:nucleus"/>
    <property type="evidence" value="ECO:0007669"/>
    <property type="project" value="UniProtKB-SubCell"/>
</dbReference>
<feature type="domain" description="NAC" evidence="6">
    <location>
        <begin position="15"/>
        <end position="166"/>
    </location>
</feature>
<evidence type="ECO:0000256" key="3">
    <source>
        <dbReference type="ARBA" id="ARBA00023125"/>
    </source>
</evidence>
<evidence type="ECO:0000256" key="2">
    <source>
        <dbReference type="ARBA" id="ARBA00023015"/>
    </source>
</evidence>
<sequence>MEGNNRIPKTLSPSLPPGCRFYPSDEQLCYYLKNKNHTIPNDTDDVNGNDLIKELDLYDYDPFDLPGNACFAYGCKARKRHWYCYTKEQVRVMRREAKGGYWRRSGKVRDVVVGPGGKAVMGTRTRFVFYSGNSAKSAVRTGWVLYEYALVDHAKASFVLCRVFVKSRGGNSISENVVSSCAEESVSAVRTIGAHHDGFLTPDIAEAKVHDDHVNMQNDLSRYSERLGRDFDDQVTTRPTSISSFQFPSNSQCNEAVRRTSGPTDGNMYVDAETALQLRSILEGDFIELDDLVD</sequence>
<proteinExistence type="predicted"/>
<reference evidence="8" key="1">
    <citation type="journal article" date="2019" name="Gigascience">
        <title>De novo genome assembly of the endangered Acer yangbiense, a plant species with extremely small populations endemic to Yunnan Province, China.</title>
        <authorList>
            <person name="Yang J."/>
            <person name="Wariss H.M."/>
            <person name="Tao L."/>
            <person name="Zhang R."/>
            <person name="Yun Q."/>
            <person name="Hollingsworth P."/>
            <person name="Dao Z."/>
            <person name="Luo G."/>
            <person name="Guo H."/>
            <person name="Ma Y."/>
            <person name="Sun W."/>
        </authorList>
    </citation>
    <scope>NUCLEOTIDE SEQUENCE [LARGE SCALE GENOMIC DNA]</scope>
    <source>
        <strain evidence="8">cv. br00</strain>
    </source>
</reference>
<dbReference type="GO" id="GO:0006355">
    <property type="term" value="P:regulation of DNA-templated transcription"/>
    <property type="evidence" value="ECO:0007669"/>
    <property type="project" value="InterPro"/>
</dbReference>
<evidence type="ECO:0000256" key="1">
    <source>
        <dbReference type="ARBA" id="ARBA00004123"/>
    </source>
</evidence>
<keyword evidence="4" id="KW-0804">Transcription</keyword>
<dbReference type="Pfam" id="PF02365">
    <property type="entry name" value="NAM"/>
    <property type="match status" value="1"/>
</dbReference>
<dbReference type="GO" id="GO:0003677">
    <property type="term" value="F:DNA binding"/>
    <property type="evidence" value="ECO:0007669"/>
    <property type="project" value="UniProtKB-KW"/>
</dbReference>
<dbReference type="InterPro" id="IPR003441">
    <property type="entry name" value="NAC-dom"/>
</dbReference>